<comment type="similarity">
    <text evidence="1">Belongs to the GCN1 family.</text>
</comment>
<accession>A0A642UP26</accession>
<feature type="domain" description="TOG" evidence="4">
    <location>
        <begin position="1323"/>
        <end position="1560"/>
    </location>
</feature>
<feature type="repeat" description="HEAT" evidence="3">
    <location>
        <begin position="1962"/>
        <end position="1999"/>
    </location>
</feature>
<dbReference type="PANTHER" id="PTHR23346:SF7">
    <property type="entry name" value="STALLED RIBOSOME SENSOR GCN1"/>
    <property type="match status" value="1"/>
</dbReference>
<dbReference type="GO" id="GO:0006417">
    <property type="term" value="P:regulation of translation"/>
    <property type="evidence" value="ECO:0007669"/>
    <property type="project" value="TreeGrafter"/>
</dbReference>
<dbReference type="VEuPathDB" id="FungiDB:TRICI_005859"/>
<proteinExistence type="inferred from homology"/>
<dbReference type="Pfam" id="PF24916">
    <property type="entry name" value="HEAT_GCN1_fung"/>
    <property type="match status" value="1"/>
</dbReference>
<keyword evidence="2" id="KW-0677">Repeat</keyword>
<dbReference type="Pfam" id="PF12074">
    <property type="entry name" value="Gcn1_N"/>
    <property type="match status" value="1"/>
</dbReference>
<name>A0A642UP26_9ASCO</name>
<feature type="repeat" description="HEAT" evidence="3">
    <location>
        <begin position="1613"/>
        <end position="1658"/>
    </location>
</feature>
<gene>
    <name evidence="5" type="ORF">TRICI_005859</name>
</gene>
<dbReference type="Pfam" id="PF25786">
    <property type="entry name" value="HEAT_GCN1_C"/>
    <property type="match status" value="1"/>
</dbReference>
<feature type="domain" description="TOG" evidence="4">
    <location>
        <begin position="1645"/>
        <end position="1899"/>
    </location>
</feature>
<dbReference type="InterPro" id="IPR034085">
    <property type="entry name" value="TOG"/>
</dbReference>
<organism evidence="5 6">
    <name type="scientific">Trichomonascus ciferrii</name>
    <dbReference type="NCBI Taxonomy" id="44093"/>
    <lineage>
        <taxon>Eukaryota</taxon>
        <taxon>Fungi</taxon>
        <taxon>Dikarya</taxon>
        <taxon>Ascomycota</taxon>
        <taxon>Saccharomycotina</taxon>
        <taxon>Dipodascomycetes</taxon>
        <taxon>Dipodascales</taxon>
        <taxon>Trichomonascaceae</taxon>
        <taxon>Trichomonascus</taxon>
        <taxon>Trichomonascus ciferrii complex</taxon>
    </lineage>
</organism>
<dbReference type="SUPFAM" id="SSF48371">
    <property type="entry name" value="ARM repeat"/>
    <property type="match status" value="3"/>
</dbReference>
<evidence type="ECO:0000313" key="5">
    <source>
        <dbReference type="EMBL" id="KAA8902498.1"/>
    </source>
</evidence>
<evidence type="ECO:0000256" key="3">
    <source>
        <dbReference type="PROSITE-ProRule" id="PRU00103"/>
    </source>
</evidence>
<dbReference type="GO" id="GO:0034198">
    <property type="term" value="P:cellular response to amino acid starvation"/>
    <property type="evidence" value="ECO:0007669"/>
    <property type="project" value="TreeGrafter"/>
</dbReference>
<sequence length="2677" mass="294242">MSENSWAQLSSDAFSKLLDSHPSKRIAFIQTLPELEDLDYKEVADILFSTYPHYQDQESRRAIEGAFLSLIEKNKDENAVLKAFSDNVGKLVQVREIAVVDVMTVLEWTSAVISNHPSADKALIQSLIQSQACLLEKVLSRDTLKKARLQDSAIRNVKSSMVTGVSQNFDLMAVYFEALLVKSHPRALAHFISLSCLAGAGMDLLPVVPAASKAVEEKKPEIYNLYIQTVLGSKSTLSQNIVDSFTSFFSDYTTQKDFDDVLVPALGKSMLRAPEVVLVHIVPTLIANLSPLVDVGNALKDKLLTSFLSGFGSSNSVLRDASLKTLTICLSHCYSAEGLDAISSNIYTALKKITSADQRIYYGKALAAVPCGESRAKTIPSGILPTAAKEVNENALEQLSGALSKHLVYGLVNEVEPEKTTVDGVIKALGEKKVNLRRIWICAVVKELLDIKKLNEKVSSFIDSVLPSLKPAFEEVMANPAAAVQNKTVTAGLAFVSLTRKLLVLGHGGDEQVLTNSLRSINDKQPLLSFRTLSKLANDEECFWAIRALSATSQAVNSSDEPIQMAWANIWIYYCLSKNVPTFSRRTAISKLRDLYEQSPQSIGPVIIAGITKILQDPTNLEDGVPTTNLQLVISVLFSQSKQPIDSETLELHLADLAVVSHHPSAYPKNGWIGLILRTSIDPGVLVEKYSERIIENALKLADSPKNGLFEASCRAIATLSFINPDMVVSRIVEIGERDLDVQLVEKFSPFNIKVWETPEGEIAQEDEPETKKRVVENKNSKDYETKKWEEDLRKEIANKKGANVKAPAKKKLTKEEQDQLNEQQAVRKDVNKSVSQLQRGLGILKALARDAQKVSNGIEQWFPTFYISMNKILSSSNADRLVGKESTEVILELSNCLSPRLALMRPFVGIGLLRSLYSDKHLGENVLEEPLKDLVNRILYRIKFLSDQRPLDSITLTFIVPVLLRILYGTKGKGGISTKDEEEIEEQTILALDIIAAHSEEFKDPATPRNDLLFNLIRLMQGNPTKAKQAKECFMSVVQSVSINYSQEELRTLLSGVVSGELFVRTAVLEAIDSELDISDLKFSSEIWIARFYDENVNAELADDIWTENELSVVDATQATDSVLAVLGSEYSSLRHAGARALAAIVAENPEERFKMVYDKIVELFVEKSKDPEPVYDKFGIAIKMDHKDPWEARSGCASAFRQLAPYFDSNSVIEFVNFLITGAAALGDKNPDVRQESQAAGLDVIEAHGLKNVEQLIPIFEDYLAKPDSETQDEISESVIILYGALGRHLQSDDPRLVKVVDRLITTLDTPSEDVQVAVCECISPLVKLFKPKLQEYIDTVMQKLLSGEKFAERRGAAYGLAGLVKGAGISALADYDIIRTLSDAVEDKKDPKKRQGAQFAFECLSQALGKFFEPYVIDLIPLILSCLGDNYAEVREAATYGSRVIMRNTTGYGVKKLIPLTLENLDQTAWRAKKGAVELLGSMAYLDPHQLSASLSTIVPEIVGVLNDSHKEVRNAANQSLKRFGDVIKNPEIQALVPVLIKAIGDPTKYTDEALDGLLKTQFVHYIDAPSLALVVHVLHRGLKDRSAATKKKACQIVGNMSILTDANDLVPYLDEMVAELEVAMVDPVPATRATASRALGSLVEKLGEEQFPDLIPGLLATLKDETRTGDRLGSAQALSEVVYGLGIRKLDELLPTILKSCTSPKSFVREGFMPLMIYLPACFGASMSPYLSQIIPPILNGLADTVEGVRDTALKAGRLLVKNYSTKAVDLLLPELESGLSNANYRIRLSSVELTGDLLYQVTGITSSGGDEQDTAISGNANKTLIEVLGQERRDRILSAIFICRTDTSGQVRTSGIEVWKSLVANTPRTVKEILPTLTQLVIKRLASSEEEHRTIGAHALGDLVRRVGGNAMSELLPTLEEGLYSNDSDAKQGICIALSELIQSSPPEALEQYQKTMIRIVRGALVDSNSQVREAAAQAFDVLQETVGDAAVDQIMPDLISSMQSEDSDEAENAFAALKEMMATKSNVVFPILIPTLLTPPMNTFKANALGSLATVSGTALYKRLTSIINAFFDALVSPVEDLDQIDQALDTVLLSVVHEEGTHILMQHLLSLAKNEDSRKREATFRHMALFFKESPLDYSVYTQDWVSICIYALDERDEDVVKSVWNALSALVGKLSKEELERLVKPARQALRSTGAPGQDLPGFALPKGPNAVLPIFLQGLMYGSSDEREQAALGIADIAERTSAANLKPFVTHMTGPLIRTIGERFPSDVKAAILYTLNVLLTKIPAFLKPFLPQLQRTFAKSLSDPTNEVLRNRAAKALGTLITLQARIDPLVTELINGAKGSTDEGVSVAMHNALSEVVTKAGQNLSAASKDSLVSFIKEQIPEAHDGKLNILKRKTTNTNEYVLDKKLIMLARTMGGVVGVLDDGEAYKLIKNLIGQDNEKFAILAINAVLKDAQEKVRNNKATDEIAKYLLLRAEREQAFMSENALIGLGKLLLGLGDTLSTQEEAFQVLARCMQKSANKSPDSRRLALVVVRTVARLKYETLTPYMDQLVPAIFGCVRDTIIPVKLAAEKAYLAVLRLTEECTEEPPAPTFESWLSQAKENGTLAAQQQRSIQDYTRRVGLRLANSERERIDAGGDEETVFSDRIEDEQEIWAIGGVENNEESI</sequence>
<comment type="caution">
    <text evidence="5">The sequence shown here is derived from an EMBL/GenBank/DDBJ whole genome shotgun (WGS) entry which is preliminary data.</text>
</comment>
<dbReference type="InterPro" id="IPR022716">
    <property type="entry name" value="Gcn1_N"/>
</dbReference>
<dbReference type="OrthoDB" id="5148094at2759"/>
<evidence type="ECO:0000256" key="1">
    <source>
        <dbReference type="ARBA" id="ARBA00007366"/>
    </source>
</evidence>
<reference evidence="5" key="1">
    <citation type="journal article" date="2019" name="G3 (Bethesda)">
        <title>Genome Assemblies of Two Rare Opportunistic Yeast Pathogens: Diutina rugosa (syn. Candida rugosa) and Trichomonascus ciferrii (syn. Candida ciferrii).</title>
        <authorList>
            <person name="Mixao V."/>
            <person name="Saus E."/>
            <person name="Hansen A.P."/>
            <person name="Lass-Florl C."/>
            <person name="Gabaldon T."/>
        </authorList>
    </citation>
    <scope>NUCLEOTIDE SEQUENCE</scope>
    <source>
        <strain evidence="5">CBS 4856</strain>
    </source>
</reference>
<dbReference type="Proteomes" id="UP000761534">
    <property type="component" value="Unassembled WGS sequence"/>
</dbReference>
<dbReference type="GO" id="GO:0019887">
    <property type="term" value="F:protein kinase regulator activity"/>
    <property type="evidence" value="ECO:0007669"/>
    <property type="project" value="TreeGrafter"/>
</dbReference>
<feature type="repeat" description="HEAT" evidence="3">
    <location>
        <begin position="1501"/>
        <end position="1539"/>
    </location>
</feature>
<dbReference type="SMART" id="SM01349">
    <property type="entry name" value="TOG"/>
    <property type="match status" value="2"/>
</dbReference>
<dbReference type="GO" id="GO:0005829">
    <property type="term" value="C:cytosol"/>
    <property type="evidence" value="ECO:0007669"/>
    <property type="project" value="TreeGrafter"/>
</dbReference>
<dbReference type="InterPro" id="IPR056810">
    <property type="entry name" value="GNC1-like_N"/>
</dbReference>
<dbReference type="Pfam" id="PF24987">
    <property type="entry name" value="HEAT_EF3_N"/>
    <property type="match status" value="2"/>
</dbReference>
<feature type="repeat" description="HEAT" evidence="3">
    <location>
        <begin position="1658"/>
        <end position="1697"/>
    </location>
</feature>
<dbReference type="PROSITE" id="PS50077">
    <property type="entry name" value="HEAT_REPEAT"/>
    <property type="match status" value="4"/>
</dbReference>
<dbReference type="Pfam" id="PF24984">
    <property type="entry name" value="HEAT_EF3_GNC1"/>
    <property type="match status" value="1"/>
</dbReference>
<dbReference type="InterPro" id="IPR021133">
    <property type="entry name" value="HEAT_type_2"/>
</dbReference>
<dbReference type="PANTHER" id="PTHR23346">
    <property type="entry name" value="TRANSLATIONAL ACTIVATOR GCN1-RELATED"/>
    <property type="match status" value="1"/>
</dbReference>
<dbReference type="InterPro" id="IPR056809">
    <property type="entry name" value="HEAT_GCN1_fung"/>
</dbReference>
<protein>
    <recommendedName>
        <fullName evidence="4">TOG domain-containing protein</fullName>
    </recommendedName>
</protein>
<evidence type="ECO:0000313" key="6">
    <source>
        <dbReference type="Proteomes" id="UP000761534"/>
    </source>
</evidence>
<evidence type="ECO:0000256" key="2">
    <source>
        <dbReference type="ARBA" id="ARBA00022737"/>
    </source>
</evidence>
<dbReference type="InterPro" id="IPR057546">
    <property type="entry name" value="HEAT_GCN1"/>
</dbReference>
<dbReference type="EMBL" id="SWFS01000466">
    <property type="protein sequence ID" value="KAA8902498.1"/>
    <property type="molecule type" value="Genomic_DNA"/>
</dbReference>
<dbReference type="InterPro" id="IPR011989">
    <property type="entry name" value="ARM-like"/>
</dbReference>
<dbReference type="Pfam" id="PF24993">
    <property type="entry name" value="GNC1_N"/>
    <property type="match status" value="1"/>
</dbReference>
<keyword evidence="6" id="KW-1185">Reference proteome</keyword>
<dbReference type="Gene3D" id="1.25.10.10">
    <property type="entry name" value="Leucine-rich Repeat Variant"/>
    <property type="match status" value="6"/>
</dbReference>
<evidence type="ECO:0000259" key="4">
    <source>
        <dbReference type="SMART" id="SM01349"/>
    </source>
</evidence>
<dbReference type="FunFam" id="1.25.10.10:FF:000096">
    <property type="entry name" value="eIF-2-alpha kinase activator gcn1"/>
    <property type="match status" value="1"/>
</dbReference>
<dbReference type="Pfam" id="PF23271">
    <property type="entry name" value="HEAT_GCN1"/>
    <property type="match status" value="1"/>
</dbReference>
<dbReference type="InterPro" id="IPR016024">
    <property type="entry name" value="ARM-type_fold"/>
</dbReference>